<gene>
    <name evidence="2" type="ORF">O3G_MSEX001871</name>
</gene>
<name>A0A921YLI2_MANSE</name>
<keyword evidence="1" id="KW-0732">Signal</keyword>
<evidence type="ECO:0000256" key="1">
    <source>
        <dbReference type="SAM" id="SignalP"/>
    </source>
</evidence>
<sequence>MATVHRVVLCLLVLQMYVHGAPSDVSKLEDIANVEEADVKSEILTEEDSKGDDASQGVRQKRYYNFYGYGFPPINPLIYPNYDRSEAPTNTGSYGYEDPFVHINRRLQEIANVVRQPAPPPPPPHIPIFFPVIFIPQAGCQCFPETSTNPPQTPPANTNQTNPNVFNRFSEMDDVRQNWGLVVNQTADDDDYDEGDGSRPISFDPIRVNRTMRKPAPPVEHGTVQSNSQAVTTTTSRSIARPGFSVGSFAPAAPSETPSTCDGAVLSCCHQRAVTYNCFTAQGCPNPTSYGNPCDPDVILKVIDKFQRFYGVRN</sequence>
<dbReference type="EMBL" id="JH668286">
    <property type="protein sequence ID" value="KAG6441449.1"/>
    <property type="molecule type" value="Genomic_DNA"/>
</dbReference>
<proteinExistence type="predicted"/>
<accession>A0A921YLI2</accession>
<dbReference type="OrthoDB" id="7474469at2759"/>
<organism evidence="2 3">
    <name type="scientific">Manduca sexta</name>
    <name type="common">Tobacco hawkmoth</name>
    <name type="synonym">Tobacco hornworm</name>
    <dbReference type="NCBI Taxonomy" id="7130"/>
    <lineage>
        <taxon>Eukaryota</taxon>
        <taxon>Metazoa</taxon>
        <taxon>Ecdysozoa</taxon>
        <taxon>Arthropoda</taxon>
        <taxon>Hexapoda</taxon>
        <taxon>Insecta</taxon>
        <taxon>Pterygota</taxon>
        <taxon>Neoptera</taxon>
        <taxon>Endopterygota</taxon>
        <taxon>Lepidoptera</taxon>
        <taxon>Glossata</taxon>
        <taxon>Ditrysia</taxon>
        <taxon>Bombycoidea</taxon>
        <taxon>Sphingidae</taxon>
        <taxon>Sphinginae</taxon>
        <taxon>Sphingini</taxon>
        <taxon>Manduca</taxon>
    </lineage>
</organism>
<keyword evidence="3" id="KW-1185">Reference proteome</keyword>
<dbReference type="EMBL" id="JH668286">
    <property type="protein sequence ID" value="KAG6441448.1"/>
    <property type="molecule type" value="Genomic_DNA"/>
</dbReference>
<feature type="signal peptide" evidence="1">
    <location>
        <begin position="1"/>
        <end position="20"/>
    </location>
</feature>
<reference evidence="2" key="2">
    <citation type="submission" date="2020-12" db="EMBL/GenBank/DDBJ databases">
        <authorList>
            <person name="Kanost M."/>
        </authorList>
    </citation>
    <scope>NUCLEOTIDE SEQUENCE</scope>
</reference>
<evidence type="ECO:0000313" key="3">
    <source>
        <dbReference type="Proteomes" id="UP000791440"/>
    </source>
</evidence>
<dbReference type="AlphaFoldDB" id="A0A921YLI2"/>
<protein>
    <submittedName>
        <fullName evidence="2">Uncharacterized protein</fullName>
    </submittedName>
</protein>
<reference evidence="2" key="1">
    <citation type="journal article" date="2016" name="Insect Biochem. Mol. Biol.">
        <title>Multifaceted biological insights from a draft genome sequence of the tobacco hornworm moth, Manduca sexta.</title>
        <authorList>
            <person name="Kanost M.R."/>
            <person name="Arrese E.L."/>
            <person name="Cao X."/>
            <person name="Chen Y.R."/>
            <person name="Chellapilla S."/>
            <person name="Goldsmith M.R."/>
            <person name="Grosse-Wilde E."/>
            <person name="Heckel D.G."/>
            <person name="Herndon N."/>
            <person name="Jiang H."/>
            <person name="Papanicolaou A."/>
            <person name="Qu J."/>
            <person name="Soulages J.L."/>
            <person name="Vogel H."/>
            <person name="Walters J."/>
            <person name="Waterhouse R.M."/>
            <person name="Ahn S.J."/>
            <person name="Almeida F.C."/>
            <person name="An C."/>
            <person name="Aqrawi P."/>
            <person name="Bretschneider A."/>
            <person name="Bryant W.B."/>
            <person name="Bucks S."/>
            <person name="Chao H."/>
            <person name="Chevignon G."/>
            <person name="Christen J.M."/>
            <person name="Clarke D.F."/>
            <person name="Dittmer N.T."/>
            <person name="Ferguson L.C.F."/>
            <person name="Garavelou S."/>
            <person name="Gordon K.H.J."/>
            <person name="Gunaratna R.T."/>
            <person name="Han Y."/>
            <person name="Hauser F."/>
            <person name="He Y."/>
            <person name="Heidel-Fischer H."/>
            <person name="Hirsh A."/>
            <person name="Hu Y."/>
            <person name="Jiang H."/>
            <person name="Kalra D."/>
            <person name="Klinner C."/>
            <person name="Konig C."/>
            <person name="Kovar C."/>
            <person name="Kroll A.R."/>
            <person name="Kuwar S.S."/>
            <person name="Lee S.L."/>
            <person name="Lehman R."/>
            <person name="Li K."/>
            <person name="Li Z."/>
            <person name="Liang H."/>
            <person name="Lovelace S."/>
            <person name="Lu Z."/>
            <person name="Mansfield J.H."/>
            <person name="McCulloch K.J."/>
            <person name="Mathew T."/>
            <person name="Morton B."/>
            <person name="Muzny D.M."/>
            <person name="Neunemann D."/>
            <person name="Ongeri F."/>
            <person name="Pauchet Y."/>
            <person name="Pu L.L."/>
            <person name="Pyrousis I."/>
            <person name="Rao X.J."/>
            <person name="Redding A."/>
            <person name="Roesel C."/>
            <person name="Sanchez-Gracia A."/>
            <person name="Schaack S."/>
            <person name="Shukla A."/>
            <person name="Tetreau G."/>
            <person name="Wang Y."/>
            <person name="Xiong G.H."/>
            <person name="Traut W."/>
            <person name="Walsh T.K."/>
            <person name="Worley K.C."/>
            <person name="Wu D."/>
            <person name="Wu W."/>
            <person name="Wu Y.Q."/>
            <person name="Zhang X."/>
            <person name="Zou Z."/>
            <person name="Zucker H."/>
            <person name="Briscoe A.D."/>
            <person name="Burmester T."/>
            <person name="Clem R.J."/>
            <person name="Feyereisen R."/>
            <person name="Grimmelikhuijzen C.J.P."/>
            <person name="Hamodrakas S.J."/>
            <person name="Hansson B.S."/>
            <person name="Huguet E."/>
            <person name="Jermiin L.S."/>
            <person name="Lan Q."/>
            <person name="Lehman H.K."/>
            <person name="Lorenzen M."/>
            <person name="Merzendorfer H."/>
            <person name="Michalopoulos I."/>
            <person name="Morton D.B."/>
            <person name="Muthukrishnan S."/>
            <person name="Oakeshott J.G."/>
            <person name="Palmer W."/>
            <person name="Park Y."/>
            <person name="Passarelli A.L."/>
            <person name="Rozas J."/>
            <person name="Schwartz L.M."/>
            <person name="Smith W."/>
            <person name="Southgate A."/>
            <person name="Vilcinskas A."/>
            <person name="Vogt R."/>
            <person name="Wang P."/>
            <person name="Werren J."/>
            <person name="Yu X.Q."/>
            <person name="Zhou J.J."/>
            <person name="Brown S.J."/>
            <person name="Scherer S.E."/>
            <person name="Richards S."/>
            <person name="Blissard G.W."/>
        </authorList>
    </citation>
    <scope>NUCLEOTIDE SEQUENCE</scope>
</reference>
<feature type="chain" id="PRO_5038276270" evidence="1">
    <location>
        <begin position="21"/>
        <end position="314"/>
    </location>
</feature>
<dbReference type="Proteomes" id="UP000791440">
    <property type="component" value="Unassembled WGS sequence"/>
</dbReference>
<comment type="caution">
    <text evidence="2">The sequence shown here is derived from an EMBL/GenBank/DDBJ whole genome shotgun (WGS) entry which is preliminary data.</text>
</comment>
<evidence type="ECO:0000313" key="2">
    <source>
        <dbReference type="EMBL" id="KAG6441448.1"/>
    </source>
</evidence>